<name>A0A9W6NK93_9ACTN</name>
<dbReference type="InterPro" id="IPR001830">
    <property type="entry name" value="Glyco_trans_20"/>
</dbReference>
<accession>A0A9W6NK93</accession>
<dbReference type="Proteomes" id="UP001143480">
    <property type="component" value="Unassembled WGS sequence"/>
</dbReference>
<dbReference type="PANTHER" id="PTHR10788">
    <property type="entry name" value="TREHALOSE-6-PHOSPHATE SYNTHASE"/>
    <property type="match status" value="1"/>
</dbReference>
<dbReference type="AlphaFoldDB" id="A0A9W6NK93"/>
<evidence type="ECO:0000256" key="1">
    <source>
        <dbReference type="ARBA" id="ARBA00008799"/>
    </source>
</evidence>
<sequence length="462" mass="50345">MPAEPLTAGRRPVRWAGEYAALATALQPALAARGGCWIGWHGSDSNAMPIDRLQAVALYPVPLSELDIADHLEGQCASTIAPLFHDGAERAVFHRRWRRAYRAVNERYAKAAAAAAAPEGQVWVFGHDLQLTPALLRAMRPDLTVGFYLPLPVPPPELFRRLPMRRELIAGMLGADVVVLPDLRSAENFRRLASDIGDWSADGIAGEQRRGPTAVQVLPMGADAQRVAHLAAGANIGRRVDALRRELRTPRVVLLAIDALDANSGAEQRLAAYGELLADRTIRAEDCTLVQIVQPQIRPTPDQERLRGRIEQLVARINGSHSAVGRPAVQYMHRALDPIDVVALFRLADVLLATALRDGTNLIAKEYVAARADGTGMLVLSEFSGTAEELTQAYLVNPYDVEDLKRAIVAGIEPGPDTPAAMRQMRAAVLRQDVRWWAATALGLLHSSTEIPRPRIAADHHA</sequence>
<comment type="similarity">
    <text evidence="1">Belongs to the glycosyltransferase 20 family.</text>
</comment>
<dbReference type="GO" id="GO:0005992">
    <property type="term" value="P:trehalose biosynthetic process"/>
    <property type="evidence" value="ECO:0007669"/>
    <property type="project" value="InterPro"/>
</dbReference>
<dbReference type="Gene3D" id="3.40.50.2000">
    <property type="entry name" value="Glycogen Phosphorylase B"/>
    <property type="match status" value="2"/>
</dbReference>
<reference evidence="2" key="1">
    <citation type="journal article" date="2014" name="Int. J. Syst. Evol. Microbiol.">
        <title>Complete genome sequence of Corynebacterium casei LMG S-19264T (=DSM 44701T), isolated from a smear-ripened cheese.</title>
        <authorList>
            <consortium name="US DOE Joint Genome Institute (JGI-PGF)"/>
            <person name="Walter F."/>
            <person name="Albersmeier A."/>
            <person name="Kalinowski J."/>
            <person name="Ruckert C."/>
        </authorList>
    </citation>
    <scope>NUCLEOTIDE SEQUENCE</scope>
    <source>
        <strain evidence="2">VKM Ac-1321</strain>
    </source>
</reference>
<comment type="caution">
    <text evidence="2">The sequence shown here is derived from an EMBL/GenBank/DDBJ whole genome shotgun (WGS) entry which is preliminary data.</text>
</comment>
<gene>
    <name evidence="2" type="primary">otsA_1</name>
    <name evidence="2" type="ORF">GCM10017581_016310</name>
</gene>
<protein>
    <submittedName>
        <fullName evidence="2">Trehalose-6-phosphate synthase</fullName>
    </submittedName>
</protein>
<dbReference type="EMBL" id="BSFP01000005">
    <property type="protein sequence ID" value="GLK99890.1"/>
    <property type="molecule type" value="Genomic_DNA"/>
</dbReference>
<organism evidence="2 3">
    <name type="scientific">Dactylosporangium matsuzakiense</name>
    <dbReference type="NCBI Taxonomy" id="53360"/>
    <lineage>
        <taxon>Bacteria</taxon>
        <taxon>Bacillati</taxon>
        <taxon>Actinomycetota</taxon>
        <taxon>Actinomycetes</taxon>
        <taxon>Micromonosporales</taxon>
        <taxon>Micromonosporaceae</taxon>
        <taxon>Dactylosporangium</taxon>
    </lineage>
</organism>
<dbReference type="GO" id="GO:0003825">
    <property type="term" value="F:alpha,alpha-trehalose-phosphate synthase (UDP-forming) activity"/>
    <property type="evidence" value="ECO:0007669"/>
    <property type="project" value="TreeGrafter"/>
</dbReference>
<evidence type="ECO:0000313" key="2">
    <source>
        <dbReference type="EMBL" id="GLK99890.1"/>
    </source>
</evidence>
<proteinExistence type="inferred from homology"/>
<keyword evidence="3" id="KW-1185">Reference proteome</keyword>
<dbReference type="PANTHER" id="PTHR10788:SF106">
    <property type="entry name" value="BCDNA.GH08860"/>
    <property type="match status" value="1"/>
</dbReference>
<evidence type="ECO:0000313" key="3">
    <source>
        <dbReference type="Proteomes" id="UP001143480"/>
    </source>
</evidence>
<dbReference type="SUPFAM" id="SSF53756">
    <property type="entry name" value="UDP-Glycosyltransferase/glycogen phosphorylase"/>
    <property type="match status" value="1"/>
</dbReference>
<dbReference type="Pfam" id="PF00982">
    <property type="entry name" value="Glyco_transf_20"/>
    <property type="match status" value="1"/>
</dbReference>
<reference evidence="2" key="2">
    <citation type="submission" date="2023-01" db="EMBL/GenBank/DDBJ databases">
        <authorList>
            <person name="Sun Q."/>
            <person name="Evtushenko L."/>
        </authorList>
    </citation>
    <scope>NUCLEOTIDE SEQUENCE</scope>
    <source>
        <strain evidence="2">VKM Ac-1321</strain>
    </source>
</reference>